<proteinExistence type="predicted"/>
<dbReference type="PROSITE" id="PS50234">
    <property type="entry name" value="VWFA"/>
    <property type="match status" value="1"/>
</dbReference>
<evidence type="ECO:0000313" key="3">
    <source>
        <dbReference type="Proteomes" id="UP000548787"/>
    </source>
</evidence>
<feature type="domain" description="VWFA" evidence="1">
    <location>
        <begin position="77"/>
        <end position="252"/>
    </location>
</feature>
<dbReference type="PANTHER" id="PTHR24273:SF32">
    <property type="entry name" value="HYALIN"/>
    <property type="match status" value="1"/>
</dbReference>
<dbReference type="PANTHER" id="PTHR24273">
    <property type="entry name" value="FI04643P-RELATED"/>
    <property type="match status" value="1"/>
</dbReference>
<dbReference type="InterPro" id="IPR032179">
    <property type="entry name" value="Cry22Aa_Ig-like"/>
</dbReference>
<dbReference type="InterPro" id="IPR013783">
    <property type="entry name" value="Ig-like_fold"/>
</dbReference>
<dbReference type="SUPFAM" id="SSF53300">
    <property type="entry name" value="vWA-like"/>
    <property type="match status" value="1"/>
</dbReference>
<reference evidence="2 3" key="1">
    <citation type="submission" date="2020-08" db="EMBL/GenBank/DDBJ databases">
        <title>Listeria ohnekaius sp. nov. and Listeria portnoyii sp. nov. isolated from non-agricultural and natural environments.</title>
        <authorList>
            <person name="Weller D."/>
            <person name="Belias A.M."/>
            <person name="Liao J."/>
            <person name="Guo S."/>
            <person name="Orsi R.H."/>
            <person name="Wiedmann M."/>
        </authorList>
    </citation>
    <scope>NUCLEOTIDE SEQUENCE [LARGE SCALE GENOMIC DNA]</scope>
    <source>
        <strain evidence="2 3">FSL W9-0585</strain>
    </source>
</reference>
<gene>
    <name evidence="2" type="ORF">HPK16_08820</name>
</gene>
<dbReference type="InterPro" id="IPR036465">
    <property type="entry name" value="vWFA_dom_sf"/>
</dbReference>
<dbReference type="NCBIfam" id="TIGR01167">
    <property type="entry name" value="LPXTG_anchor"/>
    <property type="match status" value="1"/>
</dbReference>
<evidence type="ECO:0000259" key="1">
    <source>
        <dbReference type="PROSITE" id="PS50234"/>
    </source>
</evidence>
<dbReference type="InterPro" id="IPR002035">
    <property type="entry name" value="VWF_A"/>
</dbReference>
<evidence type="ECO:0000313" key="2">
    <source>
        <dbReference type="EMBL" id="MBA3926444.1"/>
    </source>
</evidence>
<organism evidence="2 3">
    <name type="scientific">Listeria rustica</name>
    <dbReference type="NCBI Taxonomy" id="2713503"/>
    <lineage>
        <taxon>Bacteria</taxon>
        <taxon>Bacillati</taxon>
        <taxon>Bacillota</taxon>
        <taxon>Bacilli</taxon>
        <taxon>Bacillales</taxon>
        <taxon>Listeriaceae</taxon>
        <taxon>Listeria</taxon>
    </lineage>
</organism>
<sequence length="1434" mass="154232">MMKIKARTLSKLLKIFLSIGIVLGTLLPNMLPVGAAITENKVSNDIVYQEKDATGLRTFAGSLQLDIKEDKSSAGNDVVVLRDISGSFNSYIASETQILKQLASELNLTSDRMMVVNTNPPSYEFLAVPLTNNLAQINQGLDSLSFGASTQPYDGGFTFAKAEYEKLKGVTTNNTVFIMITDRDSLVGGTGVINAGAQQVKNAGYKVGLIYIDSNPSNIALAKTLPSSPDYFFNDTSMANGVNALREMTQRMYTVQEATFEWTVSDKLDLSNIVAKDDQGKIVPIEITGNTIKLKTPQDGDKTIHIEYSVKEKERLTEELNVGTGTFTASQSEQSVPKVSIQSNNIPVIHASNQTVSAGDPFNPLTSVTADDVEDGDLTASIKVTENTVNVKKEGNYTVKYEVTDKDGNTATKEITVTVVADGPQIAAKNLEAVAGTSAADVSWFTDVTASDKVDGDLSTKVTVDYSQVNFVKEGAYPVIYNIETSNQKTATTTVTMTITADKPVIAAKDLTVIAGQTSSDVAWFTNVTATDKADGDISNQVKVDNSQVNFAKEGTYPVTYSVTNSNHKTATKEITLTVTADKPVVTAKNLAAIAGSKADQVNWFTDVSATDRVDGDISQHTKVDYSAVNFSKEGSYPVIYTVENSNQKTASITVNMLITADKPVLTAKDLTTIAGTSASSLPWFTDVKATDKADGDISQDVKVDYSAANFQKEGTYPVTYTVKNSNNKETTTTVNLTVLADAPSLQAQDMAMIAGDNVAAHSWFTGVTASDKVDGNISKDVTVDYSQVNSKKEGAYPVIYSITNSNGKTTTVTVNLTVSAKLPALTAVDLVAIAGQSADEISWYNNVTASDKVDGDISKQVSVDYNQVNFKKEGSYAVTYRVENSNKKVTTQTVTMTITAQNPVISATNLATIAGDTASDVDWFAGVKAQDKVDGDISKDAKVDYSTVNFNKEGVYPIVYSVKNSNNKESYTTINLQVSAEDPNLSAKDLTFVAGDDLAQVAWFTDTSATDKVDGDISKDVKVDYSKVNGKKEGTYPVVYSITNSNDKTTTMTVAMAITAEAPALETHDLTAIAGDTDKDIAWYEDMHATDKVDADISANIKVDYNAINFAKEGTYPVIYTITNSNDKTTTNTVNMVVTAEAPVIEAEDLNATAGDTESDVAWFDQATATDRVDGDISDALEVDTNAVDFSKEGDYPVAYTITNSNDKTTEKIVRLVVTAENPTITAKDITIKAGTKEDEIEWFTDAKASDRVDGDISEDIEINTDGINTLKEASYPVTYSVTNSNGKTATTTIQLQVTASAPELDAKDLTEKVGVSPTDVDWMKEVTATDDVDADILKHVKVDYSQVDFTKAGDYKVTYSVTNSNNKTASKIVTMTLTAEAPILIPKPAPPVQPVKPVTPLPQTGDHQENGYLFLGGLLISCAYVLYRRKQL</sequence>
<name>A0A7W1T6S9_9LIST</name>
<dbReference type="Proteomes" id="UP000548787">
    <property type="component" value="Unassembled WGS sequence"/>
</dbReference>
<keyword evidence="3" id="KW-1185">Reference proteome</keyword>
<dbReference type="EMBL" id="JABJVM010000007">
    <property type="protein sequence ID" value="MBA3926444.1"/>
    <property type="molecule type" value="Genomic_DNA"/>
</dbReference>
<dbReference type="Pfam" id="PF16403">
    <property type="entry name" value="Bact_surface_Ig-like"/>
    <property type="match status" value="5"/>
</dbReference>
<dbReference type="Gene3D" id="2.60.40.10">
    <property type="entry name" value="Immunoglobulins"/>
    <property type="match status" value="13"/>
</dbReference>
<protein>
    <submittedName>
        <fullName evidence="2">DUF5011 domain-containing protein</fullName>
    </submittedName>
</protein>
<comment type="caution">
    <text evidence="2">The sequence shown here is derived from an EMBL/GenBank/DDBJ whole genome shotgun (WGS) entry which is preliminary data.</text>
</comment>
<accession>A0A7W1T6S9</accession>